<dbReference type="EMBL" id="WIXE01006582">
    <property type="protein sequence ID" value="KAK5981157.1"/>
    <property type="molecule type" value="Genomic_DNA"/>
</dbReference>
<evidence type="ECO:0000256" key="1">
    <source>
        <dbReference type="SAM" id="MobiDB-lite"/>
    </source>
</evidence>
<dbReference type="EMBL" id="WIXE01007951">
    <property type="protein sequence ID" value="KAK5979815.1"/>
    <property type="molecule type" value="Genomic_DNA"/>
</dbReference>
<proteinExistence type="predicted"/>
<gene>
    <name evidence="2" type="ORF">GCK32_004604</name>
    <name evidence="3" type="ORF">GCK32_013254</name>
</gene>
<protein>
    <submittedName>
        <fullName evidence="3">Uncharacterized protein</fullName>
    </submittedName>
</protein>
<evidence type="ECO:0000313" key="3">
    <source>
        <dbReference type="EMBL" id="KAK5981157.1"/>
    </source>
</evidence>
<dbReference type="AlphaFoldDB" id="A0AAN8FLU2"/>
<feature type="region of interest" description="Disordered" evidence="1">
    <location>
        <begin position="82"/>
        <end position="102"/>
    </location>
</feature>
<evidence type="ECO:0000313" key="2">
    <source>
        <dbReference type="EMBL" id="KAK5979815.1"/>
    </source>
</evidence>
<accession>A0AAN8FLU2</accession>
<name>A0AAN8FLU2_TRICO</name>
<evidence type="ECO:0000313" key="4">
    <source>
        <dbReference type="Proteomes" id="UP001331761"/>
    </source>
</evidence>
<reference evidence="3 4" key="1">
    <citation type="submission" date="2019-10" db="EMBL/GenBank/DDBJ databases">
        <title>Assembly and Annotation for the nematode Trichostrongylus colubriformis.</title>
        <authorList>
            <person name="Martin J."/>
        </authorList>
    </citation>
    <scope>NUCLEOTIDE SEQUENCE [LARGE SCALE GENOMIC DNA]</scope>
    <source>
        <strain evidence="3">G859</strain>
        <tissue evidence="3">Whole worm</tissue>
    </source>
</reference>
<organism evidence="3 4">
    <name type="scientific">Trichostrongylus colubriformis</name>
    <name type="common">Black scour worm</name>
    <dbReference type="NCBI Taxonomy" id="6319"/>
    <lineage>
        <taxon>Eukaryota</taxon>
        <taxon>Metazoa</taxon>
        <taxon>Ecdysozoa</taxon>
        <taxon>Nematoda</taxon>
        <taxon>Chromadorea</taxon>
        <taxon>Rhabditida</taxon>
        <taxon>Rhabditina</taxon>
        <taxon>Rhabditomorpha</taxon>
        <taxon>Strongyloidea</taxon>
        <taxon>Trichostrongylidae</taxon>
        <taxon>Trichostrongylus</taxon>
    </lineage>
</organism>
<dbReference type="Proteomes" id="UP001331761">
    <property type="component" value="Unassembled WGS sequence"/>
</dbReference>
<sequence>MYYRMAMARRPQITSQSPDDMPENPILVALPNQFVRVLNDVVEPPTVKFLMYSHFGDLADQLQKQSISSAFVWVWPNQSPQQTARAAGATRGRETSAVWRHT</sequence>
<feature type="region of interest" description="Disordered" evidence="1">
    <location>
        <begin position="1"/>
        <end position="22"/>
    </location>
</feature>
<keyword evidence="4" id="KW-1185">Reference proteome</keyword>
<comment type="caution">
    <text evidence="3">The sequence shown here is derived from an EMBL/GenBank/DDBJ whole genome shotgun (WGS) entry which is preliminary data.</text>
</comment>